<protein>
    <submittedName>
        <fullName evidence="1">Uncharacterized protein</fullName>
    </submittedName>
</protein>
<dbReference type="AlphaFoldDB" id="A0A0P7Y675"/>
<reference evidence="1 2" key="1">
    <citation type="submission" date="2015-09" db="EMBL/GenBank/DDBJ databases">
        <title>Identification and resolution of microdiversity through metagenomic sequencing of parallel consortia.</title>
        <authorList>
            <person name="Nelson W.C."/>
            <person name="Romine M.F."/>
            <person name="Lindemann S.R."/>
        </authorList>
    </citation>
    <scope>NUCLEOTIDE SEQUENCE [LARGE SCALE GENOMIC DNA]</scope>
    <source>
        <strain evidence="1">HL-49</strain>
    </source>
</reference>
<gene>
    <name evidence="1" type="ORF">HLUCCX10_14315</name>
</gene>
<sequence length="58" mass="6965">MDEYFFQGLLSLKLLFELGLKINGKLVGWKFFLGRTKSYRLKRQNMDFKSFTLSFISY</sequence>
<dbReference type="EMBL" id="LJXT01000108">
    <property type="protein sequence ID" value="KPQ13012.1"/>
    <property type="molecule type" value="Genomic_DNA"/>
</dbReference>
<comment type="caution">
    <text evidence="1">The sequence shown here is derived from an EMBL/GenBank/DDBJ whole genome shotgun (WGS) entry which is preliminary data.</text>
</comment>
<evidence type="ECO:0000313" key="2">
    <source>
        <dbReference type="Proteomes" id="UP000050421"/>
    </source>
</evidence>
<organism evidence="1 2">
    <name type="scientific">Algoriphagus marincola HL-49</name>
    <dbReference type="NCBI Taxonomy" id="1305737"/>
    <lineage>
        <taxon>Bacteria</taxon>
        <taxon>Pseudomonadati</taxon>
        <taxon>Bacteroidota</taxon>
        <taxon>Cytophagia</taxon>
        <taxon>Cytophagales</taxon>
        <taxon>Cyclobacteriaceae</taxon>
        <taxon>Algoriphagus</taxon>
    </lineage>
</organism>
<dbReference type="PATRIC" id="fig|1305737.6.peg.3597"/>
<proteinExistence type="predicted"/>
<dbReference type="STRING" id="1305737.GCA_000526355_00412"/>
<name>A0A0P7Y675_9BACT</name>
<dbReference type="Proteomes" id="UP000050421">
    <property type="component" value="Unassembled WGS sequence"/>
</dbReference>
<evidence type="ECO:0000313" key="1">
    <source>
        <dbReference type="EMBL" id="KPQ13012.1"/>
    </source>
</evidence>
<accession>A0A0P7Y675</accession>